<keyword evidence="2" id="KW-0472">Membrane</keyword>
<evidence type="ECO:0000313" key="4">
    <source>
        <dbReference type="Proteomes" id="UP000325577"/>
    </source>
</evidence>
<keyword evidence="4" id="KW-1185">Reference proteome</keyword>
<feature type="transmembrane region" description="Helical" evidence="2">
    <location>
        <begin position="65"/>
        <end position="87"/>
    </location>
</feature>
<protein>
    <submittedName>
        <fullName evidence="3">Uncharacterized protein</fullName>
    </submittedName>
</protein>
<dbReference type="OrthoDB" id="8062037at2759"/>
<sequence length="221" mass="25150">MDCCPLTTAAATISFLHHLIRHQSPTLKIVLRPRQFAMASQDSQPFRWHYNEFDDRNFQVRGRTLFFIMVLFSIILLLTLLFLYARWVCRVRLSPGSRAATSAPHLPLTPPPPPQGLDLATINCLPITLYRSSSTTTLDGAECCICLAIFQEGDKIIILGVESVYKKIIPDPQIRNLQHYKLVKGFFLDEHDIPPSMKPRKFAESPEYQSGSRSDCLTLFK</sequence>
<reference evidence="3 4" key="1">
    <citation type="submission" date="2019-09" db="EMBL/GenBank/DDBJ databases">
        <title>A chromosome-level genome assembly of the Chinese tupelo Nyssa sinensis.</title>
        <authorList>
            <person name="Yang X."/>
            <person name="Kang M."/>
            <person name="Yang Y."/>
            <person name="Xiong H."/>
            <person name="Wang M."/>
            <person name="Zhang Z."/>
            <person name="Wang Z."/>
            <person name="Wu H."/>
            <person name="Ma T."/>
            <person name="Liu J."/>
            <person name="Xi Z."/>
        </authorList>
    </citation>
    <scope>NUCLEOTIDE SEQUENCE [LARGE SCALE GENOMIC DNA]</scope>
    <source>
        <strain evidence="3">J267</strain>
        <tissue evidence="3">Leaf</tissue>
    </source>
</reference>
<dbReference type="EMBL" id="CM018041">
    <property type="protein sequence ID" value="KAA8534046.1"/>
    <property type="molecule type" value="Genomic_DNA"/>
</dbReference>
<evidence type="ECO:0000256" key="2">
    <source>
        <dbReference type="SAM" id="Phobius"/>
    </source>
</evidence>
<evidence type="ECO:0000256" key="1">
    <source>
        <dbReference type="SAM" id="MobiDB-lite"/>
    </source>
</evidence>
<dbReference type="AlphaFoldDB" id="A0A5J5AVZ9"/>
<evidence type="ECO:0000313" key="3">
    <source>
        <dbReference type="EMBL" id="KAA8534046.1"/>
    </source>
</evidence>
<dbReference type="UniPathway" id="UPA00143"/>
<dbReference type="GO" id="GO:0016567">
    <property type="term" value="P:protein ubiquitination"/>
    <property type="evidence" value="ECO:0007669"/>
    <property type="project" value="UniProtKB-UniPathway"/>
</dbReference>
<dbReference type="Proteomes" id="UP000325577">
    <property type="component" value="Linkage Group LG18"/>
</dbReference>
<keyword evidence="2" id="KW-0812">Transmembrane</keyword>
<name>A0A5J5AVZ9_9ASTE</name>
<gene>
    <name evidence="3" type="ORF">F0562_031563</name>
</gene>
<proteinExistence type="predicted"/>
<feature type="region of interest" description="Disordered" evidence="1">
    <location>
        <begin position="197"/>
        <end position="221"/>
    </location>
</feature>
<organism evidence="3 4">
    <name type="scientific">Nyssa sinensis</name>
    <dbReference type="NCBI Taxonomy" id="561372"/>
    <lineage>
        <taxon>Eukaryota</taxon>
        <taxon>Viridiplantae</taxon>
        <taxon>Streptophyta</taxon>
        <taxon>Embryophyta</taxon>
        <taxon>Tracheophyta</taxon>
        <taxon>Spermatophyta</taxon>
        <taxon>Magnoliopsida</taxon>
        <taxon>eudicotyledons</taxon>
        <taxon>Gunneridae</taxon>
        <taxon>Pentapetalae</taxon>
        <taxon>asterids</taxon>
        <taxon>Cornales</taxon>
        <taxon>Nyssaceae</taxon>
        <taxon>Nyssa</taxon>
    </lineage>
</organism>
<keyword evidence="2" id="KW-1133">Transmembrane helix</keyword>
<accession>A0A5J5AVZ9</accession>